<dbReference type="PANTHER" id="PTHR47543">
    <property type="entry name" value="OS08G0169600 PROTEIN"/>
    <property type="match status" value="1"/>
</dbReference>
<gene>
    <name evidence="2 3" type="primary">LOC108996648</name>
</gene>
<dbReference type="Gramene" id="Jr10_16430_p1">
    <property type="protein sequence ID" value="cds.Jr10_16430_p1"/>
    <property type="gene ID" value="Jr10_16430"/>
</dbReference>
<sequence length="245" mass="27885">MPKTEIVLNGRKTPPSLVDLCVKTAIDNVRYLGDVGETDLDLLDRILPHCTVDQLMHVEKCSEGRDLSPVTDKLWKKFYEKQFGAKNTVHVVERMAKSLKSYKWIHLYEAKSEDIVEHEKKAAARIKQLYNKETARKQSRQVQLCAKVPPSKNKRSFYGGSGPGHNVSHLRNNLMKKSKIELLNRIPKIFFLFLSSSREVKNLAAMKKNTYQRNDGASPMMKAAQFSGKDSATTSKLFKPVHRGI</sequence>
<dbReference type="AlphaFoldDB" id="A0A2I4F979"/>
<dbReference type="STRING" id="51240.A0A2I4F979"/>
<dbReference type="PANTHER" id="PTHR47543:SF2">
    <property type="entry name" value="RNA POLYMERASE II TRANSCRIPTION FACTOR SIII SUBUNIT A"/>
    <property type="match status" value="1"/>
</dbReference>
<dbReference type="KEGG" id="jre:108996648"/>
<dbReference type="GO" id="GO:0070449">
    <property type="term" value="C:elongin complex"/>
    <property type="evidence" value="ECO:0007669"/>
    <property type="project" value="InterPro"/>
</dbReference>
<evidence type="ECO:0000313" key="3">
    <source>
        <dbReference type="RefSeq" id="XP_018828204.1"/>
    </source>
</evidence>
<proteinExistence type="predicted"/>
<dbReference type="GeneID" id="108996648"/>
<organism evidence="1 2">
    <name type="scientific">Juglans regia</name>
    <name type="common">English walnut</name>
    <dbReference type="NCBI Taxonomy" id="51240"/>
    <lineage>
        <taxon>Eukaryota</taxon>
        <taxon>Viridiplantae</taxon>
        <taxon>Streptophyta</taxon>
        <taxon>Embryophyta</taxon>
        <taxon>Tracheophyta</taxon>
        <taxon>Spermatophyta</taxon>
        <taxon>Magnoliopsida</taxon>
        <taxon>eudicotyledons</taxon>
        <taxon>Gunneridae</taxon>
        <taxon>Pentapetalae</taxon>
        <taxon>rosids</taxon>
        <taxon>fabids</taxon>
        <taxon>Fagales</taxon>
        <taxon>Juglandaceae</taxon>
        <taxon>Juglans</taxon>
    </lineage>
</organism>
<evidence type="ECO:0000313" key="2">
    <source>
        <dbReference type="RefSeq" id="XP_018828203.1"/>
    </source>
</evidence>
<reference evidence="2 3" key="1">
    <citation type="submission" date="2025-04" db="UniProtKB">
        <authorList>
            <consortium name="RefSeq"/>
        </authorList>
    </citation>
    <scope>IDENTIFICATION</scope>
    <source>
        <tissue evidence="2 3">Leaves</tissue>
    </source>
</reference>
<accession>A0A2I4F979</accession>
<dbReference type="InterPro" id="IPR010684">
    <property type="entry name" value="RNA_pol_II_trans_fac_SIII_A"/>
</dbReference>
<dbReference type="Proteomes" id="UP000235220">
    <property type="component" value="Chromosome 10"/>
</dbReference>
<dbReference type="RefSeq" id="XP_018828203.1">
    <property type="nucleotide sequence ID" value="XM_018972658.2"/>
</dbReference>
<name>A0A2I4F979_JUGRE</name>
<protein>
    <submittedName>
        <fullName evidence="2 3">Uncharacterized protein LOC108996648 isoform X1</fullName>
    </submittedName>
</protein>
<dbReference type="Gene3D" id="6.10.250.3180">
    <property type="match status" value="1"/>
</dbReference>
<dbReference type="GO" id="GO:0006368">
    <property type="term" value="P:transcription elongation by RNA polymerase II"/>
    <property type="evidence" value="ECO:0007669"/>
    <property type="project" value="InterPro"/>
</dbReference>
<dbReference type="RefSeq" id="XP_018828204.1">
    <property type="nucleotide sequence ID" value="XM_018972659.2"/>
</dbReference>
<keyword evidence="1" id="KW-1185">Reference proteome</keyword>
<dbReference type="OrthoDB" id="21513at2759"/>
<evidence type="ECO:0000313" key="1">
    <source>
        <dbReference type="Proteomes" id="UP000235220"/>
    </source>
</evidence>
<dbReference type="Pfam" id="PF06881">
    <property type="entry name" value="Elongin_A"/>
    <property type="match status" value="1"/>
</dbReference>